<feature type="chain" id="PRO_5035738839" evidence="1">
    <location>
        <begin position="28"/>
        <end position="135"/>
    </location>
</feature>
<comment type="caution">
    <text evidence="2">The sequence shown here is derived from an EMBL/GenBank/DDBJ whole genome shotgun (WGS) entry which is preliminary data.</text>
</comment>
<dbReference type="OrthoDB" id="1973305at2759"/>
<reference evidence="2 3" key="1">
    <citation type="submission" date="2021-08" db="EMBL/GenBank/DDBJ databases">
        <title>WGS assembly of Ceratopteris richardii.</title>
        <authorList>
            <person name="Marchant D.B."/>
            <person name="Chen G."/>
            <person name="Jenkins J."/>
            <person name="Shu S."/>
            <person name="Leebens-Mack J."/>
            <person name="Grimwood J."/>
            <person name="Schmutz J."/>
            <person name="Soltis P."/>
            <person name="Soltis D."/>
            <person name="Chen Z.-H."/>
        </authorList>
    </citation>
    <scope>NUCLEOTIDE SEQUENCE [LARGE SCALE GENOMIC DNA]</scope>
    <source>
        <strain evidence="2">Whitten #5841</strain>
        <tissue evidence="2">Leaf</tissue>
    </source>
</reference>
<evidence type="ECO:0000313" key="2">
    <source>
        <dbReference type="EMBL" id="KAH7302616.1"/>
    </source>
</evidence>
<keyword evidence="3" id="KW-1185">Reference proteome</keyword>
<dbReference type="AlphaFoldDB" id="A0A8T2S1L1"/>
<proteinExistence type="predicted"/>
<sequence length="135" mass="14865">MATLKMYSPMCSAVAMVIALMMIGATSETSEGGRQCGLYDMRLTNEYVTTSICRFSVRNNCTYAAAFNVVVKCEDRGWRQAMISRFAMEVDVPKMGECTLLPNAFLFPGINYSCIYPCAAPLPLSLLSVRFGIVV</sequence>
<evidence type="ECO:0000313" key="3">
    <source>
        <dbReference type="Proteomes" id="UP000825935"/>
    </source>
</evidence>
<evidence type="ECO:0000256" key="1">
    <source>
        <dbReference type="SAM" id="SignalP"/>
    </source>
</evidence>
<name>A0A8T2S1L1_CERRI</name>
<accession>A0A8T2S1L1</accession>
<dbReference type="EMBL" id="CM035428">
    <property type="protein sequence ID" value="KAH7302616.1"/>
    <property type="molecule type" value="Genomic_DNA"/>
</dbReference>
<gene>
    <name evidence="2" type="ORF">KP509_23G079700</name>
</gene>
<protein>
    <submittedName>
        <fullName evidence="2">Uncharacterized protein</fullName>
    </submittedName>
</protein>
<organism evidence="2 3">
    <name type="scientific">Ceratopteris richardii</name>
    <name type="common">Triangle waterfern</name>
    <dbReference type="NCBI Taxonomy" id="49495"/>
    <lineage>
        <taxon>Eukaryota</taxon>
        <taxon>Viridiplantae</taxon>
        <taxon>Streptophyta</taxon>
        <taxon>Embryophyta</taxon>
        <taxon>Tracheophyta</taxon>
        <taxon>Polypodiopsida</taxon>
        <taxon>Polypodiidae</taxon>
        <taxon>Polypodiales</taxon>
        <taxon>Pteridineae</taxon>
        <taxon>Pteridaceae</taxon>
        <taxon>Parkerioideae</taxon>
        <taxon>Ceratopteris</taxon>
    </lineage>
</organism>
<dbReference type="Proteomes" id="UP000825935">
    <property type="component" value="Chromosome 23"/>
</dbReference>
<keyword evidence="1" id="KW-0732">Signal</keyword>
<feature type="signal peptide" evidence="1">
    <location>
        <begin position="1"/>
        <end position="27"/>
    </location>
</feature>